<dbReference type="GO" id="GO:0008270">
    <property type="term" value="F:zinc ion binding"/>
    <property type="evidence" value="ECO:0007669"/>
    <property type="project" value="InterPro"/>
</dbReference>
<dbReference type="Proteomes" id="UP000593564">
    <property type="component" value="Unassembled WGS sequence"/>
</dbReference>
<evidence type="ECO:0000313" key="4">
    <source>
        <dbReference type="Proteomes" id="UP000593564"/>
    </source>
</evidence>
<reference evidence="3 4" key="2">
    <citation type="submission" date="2020-07" db="EMBL/GenBank/DDBJ databases">
        <title>Genome assembly of wild tea tree DASZ reveals pedigree and selection history of tea varieties.</title>
        <authorList>
            <person name="Zhang W."/>
        </authorList>
    </citation>
    <scope>NUCLEOTIDE SEQUENCE [LARGE SCALE GENOMIC DNA]</scope>
    <source>
        <strain evidence="4">cv. G240</strain>
        <tissue evidence="3">Leaf</tissue>
    </source>
</reference>
<reference evidence="4" key="1">
    <citation type="journal article" date="2020" name="Nat. Commun.">
        <title>Genome assembly of wild tea tree DASZ reveals pedigree and selection history of tea varieties.</title>
        <authorList>
            <person name="Zhang W."/>
            <person name="Zhang Y."/>
            <person name="Qiu H."/>
            <person name="Guo Y."/>
            <person name="Wan H."/>
            <person name="Zhang X."/>
            <person name="Scossa F."/>
            <person name="Alseekh S."/>
            <person name="Zhang Q."/>
            <person name="Wang P."/>
            <person name="Xu L."/>
            <person name="Schmidt M.H."/>
            <person name="Jia X."/>
            <person name="Li D."/>
            <person name="Zhu A."/>
            <person name="Guo F."/>
            <person name="Chen W."/>
            <person name="Ni D."/>
            <person name="Usadel B."/>
            <person name="Fernie A.R."/>
            <person name="Wen W."/>
        </authorList>
    </citation>
    <scope>NUCLEOTIDE SEQUENCE [LARGE SCALE GENOMIC DNA]</scope>
    <source>
        <strain evidence="4">cv. G240</strain>
    </source>
</reference>
<evidence type="ECO:0000259" key="2">
    <source>
        <dbReference type="SMART" id="SM00575"/>
    </source>
</evidence>
<sequence length="628" mass="70242">MAPAEVKREGDDYDIPNEADDIHLMNESRAEPYHGCEAGPSNEEATNMNVEDGGADVKKEMVDDSHRNDMVGDVERAILEQKFDSVEDGEAFYNAYAKAKGFSIRKSRFNTNKEGNVVSRLWLCSREGQRLPKYLDRVAEKSRAPKALTRVGCKAQFRIRYDADAGEGGKYVVTHFIADHNHELMEQHCVMYLRSHRSLNSADKAQAIAMHNVGVKTSQIMDYMVNQSGSYENVGFIRTDLHNHIQAERRAEVEDGDAQGALVYLCAKLDVDAQEGKLNVKDVFPLPDGQKCYYIHKYKVKDRSWIVTHSPVDAAMRSSCMKFESLGLPCCHMICVMKAENLTQIPPTCVLHRWTRAASKDGQQWPQPSIDSTTTQTAWYGILSSSYNEMCFYASQSMKGFKEARDACLLMTSRMKELYERNLNDGNGDKGKHSFPRQFGVEDPDVVKTKGNPGRASSNCRRPRKCGNCKCISHTKRTCPKVQFSRTVGTNSDANTPYITNREYNAESLPVRCKTGLVDPSTPHIKQRRLFFDASPDSKQPVGQYGSVEAAVCKNDSTTIDEVNQGHAPTMVKMKVDREESIFGRVDLKIRSQGAVTVAVMVDGEESIFGRGDLKIRSQGAVTVAVMV</sequence>
<feature type="region of interest" description="Disordered" evidence="1">
    <location>
        <begin position="423"/>
        <end position="457"/>
    </location>
</feature>
<proteinExistence type="predicted"/>
<feature type="domain" description="Zinc finger PMZ-type" evidence="2">
    <location>
        <begin position="316"/>
        <end position="343"/>
    </location>
</feature>
<evidence type="ECO:0000256" key="1">
    <source>
        <dbReference type="SAM" id="MobiDB-lite"/>
    </source>
</evidence>
<dbReference type="EMBL" id="JACBKZ010000014">
    <property type="protein sequence ID" value="KAF5933875.1"/>
    <property type="molecule type" value="Genomic_DNA"/>
</dbReference>
<dbReference type="AlphaFoldDB" id="A0A7J7G0E7"/>
<dbReference type="InterPro" id="IPR004330">
    <property type="entry name" value="FAR1_DNA_bnd_dom"/>
</dbReference>
<keyword evidence="4" id="KW-1185">Reference proteome</keyword>
<organism evidence="3 4">
    <name type="scientific">Camellia sinensis</name>
    <name type="common">Tea plant</name>
    <name type="synonym">Thea sinensis</name>
    <dbReference type="NCBI Taxonomy" id="4442"/>
    <lineage>
        <taxon>Eukaryota</taxon>
        <taxon>Viridiplantae</taxon>
        <taxon>Streptophyta</taxon>
        <taxon>Embryophyta</taxon>
        <taxon>Tracheophyta</taxon>
        <taxon>Spermatophyta</taxon>
        <taxon>Magnoliopsida</taxon>
        <taxon>eudicotyledons</taxon>
        <taxon>Gunneridae</taxon>
        <taxon>Pentapetalae</taxon>
        <taxon>asterids</taxon>
        <taxon>Ericales</taxon>
        <taxon>Theaceae</taxon>
        <taxon>Camellia</taxon>
    </lineage>
</organism>
<dbReference type="PANTHER" id="PTHR47718:SF15">
    <property type="entry name" value="PROTEIN FAR1-RELATED SEQUENCE 5-LIKE"/>
    <property type="match status" value="1"/>
</dbReference>
<gene>
    <name evidence="3" type="ORF">HYC85_030046</name>
</gene>
<protein>
    <recommendedName>
        <fullName evidence="2">Zinc finger PMZ-type domain-containing protein</fullName>
    </recommendedName>
</protein>
<dbReference type="InterPro" id="IPR006564">
    <property type="entry name" value="Znf_PMZ"/>
</dbReference>
<name>A0A7J7G0E7_CAMSI</name>
<dbReference type="PANTHER" id="PTHR47718">
    <property type="entry name" value="OS01G0519700 PROTEIN"/>
    <property type="match status" value="1"/>
</dbReference>
<evidence type="ECO:0000313" key="3">
    <source>
        <dbReference type="EMBL" id="KAF5933875.1"/>
    </source>
</evidence>
<feature type="compositionally biased region" description="Basic and acidic residues" evidence="1">
    <location>
        <begin position="423"/>
        <end position="432"/>
    </location>
</feature>
<comment type="caution">
    <text evidence="3">The sequence shown here is derived from an EMBL/GenBank/DDBJ whole genome shotgun (WGS) entry which is preliminary data.</text>
</comment>
<dbReference type="Pfam" id="PF03101">
    <property type="entry name" value="FAR1"/>
    <property type="match status" value="1"/>
</dbReference>
<accession>A0A7J7G0E7</accession>
<dbReference type="SMART" id="SM00575">
    <property type="entry name" value="ZnF_PMZ"/>
    <property type="match status" value="1"/>
</dbReference>